<reference evidence="7" key="1">
    <citation type="journal article" date="2015" name="J. Biotechnol.">
        <title>The structure of the Cyberlindnera jadinii genome and its relation to Candida utilis analyzed by the occurrence of single nucleotide polymorphisms.</title>
        <authorList>
            <person name="Rupp O."/>
            <person name="Brinkrolf K."/>
            <person name="Buerth C."/>
            <person name="Kunigo M."/>
            <person name="Schneider J."/>
            <person name="Jaenicke S."/>
            <person name="Goesmann A."/>
            <person name="Puehler A."/>
            <person name="Jaeger K.-E."/>
            <person name="Ernst J.F."/>
        </authorList>
    </citation>
    <scope>NUCLEOTIDE SEQUENCE [LARGE SCALE GENOMIC DNA]</scope>
    <source>
        <strain evidence="7">ATCC 18201 / CBS 1600 / BCRC 20928 / JCM 3617 / NBRC 0987 / NRRL Y-1542</strain>
    </source>
</reference>
<evidence type="ECO:0000313" key="6">
    <source>
        <dbReference type="EMBL" id="CEP21983.1"/>
    </source>
</evidence>
<evidence type="ECO:0000256" key="5">
    <source>
        <dbReference type="SAM" id="Phobius"/>
    </source>
</evidence>
<feature type="transmembrane region" description="Helical" evidence="5">
    <location>
        <begin position="17"/>
        <end position="39"/>
    </location>
</feature>
<feature type="transmembrane region" description="Helical" evidence="5">
    <location>
        <begin position="59"/>
        <end position="78"/>
    </location>
</feature>
<feature type="transmembrane region" description="Helical" evidence="5">
    <location>
        <begin position="164"/>
        <end position="191"/>
    </location>
</feature>
<dbReference type="InterPro" id="IPR035952">
    <property type="entry name" value="Rhomboid-like_sf"/>
</dbReference>
<evidence type="ECO:0000256" key="3">
    <source>
        <dbReference type="ARBA" id="ARBA00022989"/>
    </source>
</evidence>
<organism evidence="6 7">
    <name type="scientific">Cyberlindnera jadinii (strain ATCC 18201 / CBS 1600 / BCRC 20928 / JCM 3617 / NBRC 0987 / NRRL Y-1542)</name>
    <name type="common">Torula yeast</name>
    <name type="synonym">Candida utilis</name>
    <dbReference type="NCBI Taxonomy" id="983966"/>
    <lineage>
        <taxon>Eukaryota</taxon>
        <taxon>Fungi</taxon>
        <taxon>Dikarya</taxon>
        <taxon>Ascomycota</taxon>
        <taxon>Saccharomycotina</taxon>
        <taxon>Saccharomycetes</taxon>
        <taxon>Phaffomycetales</taxon>
        <taxon>Phaffomycetaceae</taxon>
        <taxon>Cyberlindnera</taxon>
    </lineage>
</organism>
<evidence type="ECO:0000256" key="4">
    <source>
        <dbReference type="ARBA" id="ARBA00023136"/>
    </source>
</evidence>
<dbReference type="SUPFAM" id="SSF144091">
    <property type="entry name" value="Rhomboid-like"/>
    <property type="match status" value="1"/>
</dbReference>
<evidence type="ECO:0000256" key="2">
    <source>
        <dbReference type="ARBA" id="ARBA00022692"/>
    </source>
</evidence>
<keyword evidence="4 5" id="KW-0472">Membrane</keyword>
<accession>A0A0H5C2C6</accession>
<keyword evidence="3 5" id="KW-1133">Transmembrane helix</keyword>
<dbReference type="GO" id="GO:0004252">
    <property type="term" value="F:serine-type endopeptidase activity"/>
    <property type="evidence" value="ECO:0007669"/>
    <property type="project" value="TreeGrafter"/>
</dbReference>
<keyword evidence="2 5" id="KW-0812">Transmembrane</keyword>
<dbReference type="AlphaFoldDB" id="A0A0H5C2C6"/>
<dbReference type="GO" id="GO:0016020">
    <property type="term" value="C:membrane"/>
    <property type="evidence" value="ECO:0007669"/>
    <property type="project" value="UniProtKB-SubCell"/>
</dbReference>
<evidence type="ECO:0000313" key="7">
    <source>
        <dbReference type="Proteomes" id="UP000038830"/>
    </source>
</evidence>
<feature type="transmembrane region" description="Helical" evidence="5">
    <location>
        <begin position="90"/>
        <end position="113"/>
    </location>
</feature>
<sequence>MSTGLPSTFKHFPLSRALCIFSTVVPMLVSLMGMKYIFYYSYNPFISQYRQLWRMITVQLAYVNESQVFISVIVFYLLRDLERLFGTPKYLGVIMATYSYTLLLIALLASVKFYTGMQWLNSVSSGPTTVIFALLANYRDYIPVMYKFEIAITEERKITLTDHFLIYILCFHLSVSQGLGTLALALLGWILGDLISRGVIPGKHWRLPNRLNRLFNDRESTPVLIAEVEAAEEEAEQTATETRPLTSQFLDTFRR</sequence>
<dbReference type="PANTHER" id="PTHR43066">
    <property type="entry name" value="RHOMBOID-RELATED PROTEIN"/>
    <property type="match status" value="1"/>
</dbReference>
<dbReference type="PANTHER" id="PTHR43066:SF21">
    <property type="entry name" value="UBIQUITIN-ASSOCIATED DOMAIN-CONTAINING PROTEIN 2"/>
    <property type="match status" value="1"/>
</dbReference>
<gene>
    <name evidence="6" type="ORF">BN1211_2212</name>
</gene>
<comment type="subcellular location">
    <subcellularLocation>
        <location evidence="1">Membrane</location>
        <topology evidence="1">Multi-pass membrane protein</topology>
    </subcellularLocation>
</comment>
<name>A0A0H5C2C6_CYBJN</name>
<proteinExistence type="predicted"/>
<evidence type="ECO:0008006" key="8">
    <source>
        <dbReference type="Google" id="ProtNLM"/>
    </source>
</evidence>
<evidence type="ECO:0000256" key="1">
    <source>
        <dbReference type="ARBA" id="ARBA00004141"/>
    </source>
</evidence>
<protein>
    <recommendedName>
        <fullName evidence="8">Derlin</fullName>
    </recommendedName>
</protein>
<dbReference type="Proteomes" id="UP000038830">
    <property type="component" value="Unassembled WGS sequence"/>
</dbReference>
<dbReference type="EMBL" id="CDQK01000002">
    <property type="protein sequence ID" value="CEP21983.1"/>
    <property type="molecule type" value="Genomic_DNA"/>
</dbReference>